<sequence length="262" mass="28938">MKRLGKVGLVVGALALGGMAVGCKAEDDTAKKHRIAGSNHLSKKEYKEAAAAYALSLQADPKQEKVWEKKAFAHMQLGQMNEAAEAVLKMGEMKTEPAEKAELYRTLASMYMTGGTTEEAEKYFNEALKLEPKDEASLGWIAEIYAQRGGARSMGAPIIKESLEKSLSYYDQVIAINPNSANTYLNKRVVMGRLMEFERQQKEMALSEATENAKDKAIVAEATARAEEHQKRMDEYQVQFAEMTKKFGEAQKAAKAQAAEAK</sequence>
<evidence type="ECO:0000256" key="3">
    <source>
        <dbReference type="PROSITE-ProRule" id="PRU00339"/>
    </source>
</evidence>
<dbReference type="InterPro" id="IPR019734">
    <property type="entry name" value="TPR_rpt"/>
</dbReference>
<dbReference type="AlphaFoldDB" id="A0A250JXY0"/>
<dbReference type="Proteomes" id="UP000217343">
    <property type="component" value="Chromosome"/>
</dbReference>
<feature type="repeat" description="TPR" evidence="3">
    <location>
        <begin position="101"/>
        <end position="134"/>
    </location>
</feature>
<dbReference type="SMART" id="SM00028">
    <property type="entry name" value="TPR"/>
    <property type="match status" value="3"/>
</dbReference>
<keyword evidence="6" id="KW-1185">Reference proteome</keyword>
<dbReference type="SUPFAM" id="SSF48452">
    <property type="entry name" value="TPR-like"/>
    <property type="match status" value="1"/>
</dbReference>
<dbReference type="PROSITE" id="PS51257">
    <property type="entry name" value="PROKAR_LIPOPROTEIN"/>
    <property type="match status" value="1"/>
</dbReference>
<reference evidence="5 6" key="1">
    <citation type="submission" date="2017-06" db="EMBL/GenBank/DDBJ databases">
        <title>Sequencing and comparative analysis of myxobacterial genomes.</title>
        <authorList>
            <person name="Rupp O."/>
            <person name="Goesmann A."/>
            <person name="Sogaard-Andersen L."/>
        </authorList>
    </citation>
    <scope>NUCLEOTIDE SEQUENCE [LARGE SCALE GENOMIC DNA]</scope>
    <source>
        <strain evidence="5 6">DSM 14697</strain>
    </source>
</reference>
<dbReference type="PANTHER" id="PTHR44943:SF10">
    <property type="match status" value="1"/>
</dbReference>
<dbReference type="RefSeq" id="WP_095959337.1">
    <property type="nucleotide sequence ID" value="NZ_CP022203.1"/>
</dbReference>
<keyword evidence="1" id="KW-0677">Repeat</keyword>
<name>A0A250JXY0_9BACT</name>
<evidence type="ECO:0000313" key="6">
    <source>
        <dbReference type="Proteomes" id="UP000217343"/>
    </source>
</evidence>
<evidence type="ECO:0000256" key="4">
    <source>
        <dbReference type="SAM" id="Coils"/>
    </source>
</evidence>
<accession>A0A250JXY0</accession>
<protein>
    <submittedName>
        <fullName evidence="5">Uncharacterized protein</fullName>
    </submittedName>
</protein>
<dbReference type="InterPro" id="IPR051685">
    <property type="entry name" value="Ycf3/AcsC/BcsC/TPR_MFPF"/>
</dbReference>
<dbReference type="EMBL" id="CP022203">
    <property type="protein sequence ID" value="ATB48490.1"/>
    <property type="molecule type" value="Genomic_DNA"/>
</dbReference>
<feature type="coiled-coil region" evidence="4">
    <location>
        <begin position="219"/>
        <end position="246"/>
    </location>
</feature>
<organism evidence="5 6">
    <name type="scientific">Corallococcus macrosporus DSM 14697</name>
    <dbReference type="NCBI Taxonomy" id="1189310"/>
    <lineage>
        <taxon>Bacteria</taxon>
        <taxon>Pseudomonadati</taxon>
        <taxon>Myxococcota</taxon>
        <taxon>Myxococcia</taxon>
        <taxon>Myxococcales</taxon>
        <taxon>Cystobacterineae</taxon>
        <taxon>Myxococcaceae</taxon>
        <taxon>Corallococcus</taxon>
    </lineage>
</organism>
<evidence type="ECO:0000313" key="5">
    <source>
        <dbReference type="EMBL" id="ATB48490.1"/>
    </source>
</evidence>
<dbReference type="PROSITE" id="PS50293">
    <property type="entry name" value="TPR_REGION"/>
    <property type="match status" value="1"/>
</dbReference>
<gene>
    <name evidence="5" type="ORF">MYMAC_004117</name>
</gene>
<dbReference type="OrthoDB" id="5504472at2"/>
<proteinExistence type="predicted"/>
<evidence type="ECO:0000256" key="2">
    <source>
        <dbReference type="ARBA" id="ARBA00022803"/>
    </source>
</evidence>
<keyword evidence="2 3" id="KW-0802">TPR repeat</keyword>
<dbReference type="Gene3D" id="1.25.40.10">
    <property type="entry name" value="Tetratricopeptide repeat domain"/>
    <property type="match status" value="2"/>
</dbReference>
<keyword evidence="4" id="KW-0175">Coiled coil</keyword>
<dbReference type="KEGG" id="mmas:MYMAC_004117"/>
<evidence type="ECO:0000256" key="1">
    <source>
        <dbReference type="ARBA" id="ARBA00022737"/>
    </source>
</evidence>
<dbReference type="Pfam" id="PF13181">
    <property type="entry name" value="TPR_8"/>
    <property type="match status" value="1"/>
</dbReference>
<dbReference type="PANTHER" id="PTHR44943">
    <property type="entry name" value="CELLULOSE SYNTHASE OPERON PROTEIN C"/>
    <property type="match status" value="1"/>
</dbReference>
<dbReference type="InterPro" id="IPR011990">
    <property type="entry name" value="TPR-like_helical_dom_sf"/>
</dbReference>
<dbReference type="PROSITE" id="PS50005">
    <property type="entry name" value="TPR"/>
    <property type="match status" value="1"/>
</dbReference>